<accession>A0A0A9X839</accession>
<dbReference type="InterPro" id="IPR011009">
    <property type="entry name" value="Kinase-like_dom_sf"/>
</dbReference>
<dbReference type="GO" id="GO:0006646">
    <property type="term" value="P:phosphatidylethanolamine biosynthetic process"/>
    <property type="evidence" value="ECO:0007669"/>
    <property type="project" value="TreeGrafter"/>
</dbReference>
<dbReference type="EMBL" id="GDHC01003795">
    <property type="protein sequence ID" value="JAQ14834.1"/>
    <property type="molecule type" value="Transcribed_RNA"/>
</dbReference>
<protein>
    <recommendedName>
        <fullName evidence="5">ethanolamine kinase</fullName>
        <ecNumber evidence="5">2.7.1.82</ecNumber>
    </recommendedName>
</protein>
<keyword evidence="1" id="KW-0444">Lipid biosynthesis</keyword>
<dbReference type="GO" id="GO:0005737">
    <property type="term" value="C:cytoplasm"/>
    <property type="evidence" value="ECO:0007669"/>
    <property type="project" value="TreeGrafter"/>
</dbReference>
<reference evidence="7" key="2">
    <citation type="submission" date="2014-07" db="EMBL/GenBank/DDBJ databases">
        <authorList>
            <person name="Hull J."/>
        </authorList>
    </citation>
    <scope>NUCLEOTIDE SEQUENCE</scope>
</reference>
<evidence type="ECO:0000313" key="9">
    <source>
        <dbReference type="EMBL" id="JAQ14834.1"/>
    </source>
</evidence>
<evidence type="ECO:0000313" key="7">
    <source>
        <dbReference type="EMBL" id="JAG13250.1"/>
    </source>
</evidence>
<evidence type="ECO:0000313" key="6">
    <source>
        <dbReference type="EMBL" id="JAG13249.1"/>
    </source>
</evidence>
<dbReference type="SUPFAM" id="SSF56112">
    <property type="entry name" value="Protein kinase-like (PK-like)"/>
    <property type="match status" value="1"/>
</dbReference>
<comment type="pathway">
    <text evidence="3">Phospholipid metabolism; phosphatidylethanolamine biosynthesis; phosphatidylethanolamine from ethanolamine: step 1/3.</text>
</comment>
<evidence type="ECO:0000256" key="1">
    <source>
        <dbReference type="ARBA" id="ARBA00023209"/>
    </source>
</evidence>
<evidence type="ECO:0000256" key="3">
    <source>
        <dbReference type="ARBA" id="ARBA00037883"/>
    </source>
</evidence>
<dbReference type="Pfam" id="PF01633">
    <property type="entry name" value="Choline_kinase"/>
    <property type="match status" value="1"/>
</dbReference>
<sequence>MPYPVDTIERIKDAGKLMKRLTIDDEILLLYLLDIKTLLNEVNALCRLYTQVYKIPLLFSHNDCHGRNVIYEPDADTAHGKHQYTLIDFEYTFYNFRGFDLANASLESATRYVDTYPGFEIDYSEQ</sequence>
<keyword evidence="7" id="KW-0808">Transferase</keyword>
<reference evidence="7" key="1">
    <citation type="journal article" date="2014" name="PLoS ONE">
        <title>Transcriptome-Based Identification of ABC Transporters in the Western Tarnished Plant Bug Lygus hesperus.</title>
        <authorList>
            <person name="Hull J.J."/>
            <person name="Chaney K."/>
            <person name="Geib S.M."/>
            <person name="Fabrick J.A."/>
            <person name="Brent C.S."/>
            <person name="Walsh D."/>
            <person name="Lavine L.C."/>
        </authorList>
    </citation>
    <scope>NUCLEOTIDE SEQUENCE</scope>
</reference>
<dbReference type="EMBL" id="GBHO01030355">
    <property type="protein sequence ID" value="JAG13249.1"/>
    <property type="molecule type" value="Transcribed_RNA"/>
</dbReference>
<evidence type="ECO:0000313" key="8">
    <source>
        <dbReference type="EMBL" id="JAP98898.1"/>
    </source>
</evidence>
<name>A0A0A9X839_LYGHE</name>
<dbReference type="AlphaFoldDB" id="A0A0A9X839"/>
<keyword evidence="7" id="KW-0418">Kinase</keyword>
<dbReference type="EMBL" id="GBHO01030354">
    <property type="protein sequence ID" value="JAG13250.1"/>
    <property type="molecule type" value="Transcribed_RNA"/>
</dbReference>
<dbReference type="PANTHER" id="PTHR22603">
    <property type="entry name" value="CHOLINE/ETHANOALAMINE KINASE"/>
    <property type="match status" value="1"/>
</dbReference>
<dbReference type="GO" id="GO:0004305">
    <property type="term" value="F:ethanolamine kinase activity"/>
    <property type="evidence" value="ECO:0007669"/>
    <property type="project" value="UniProtKB-EC"/>
</dbReference>
<keyword evidence="1" id="KW-0594">Phospholipid biosynthesis</keyword>
<organism evidence="7">
    <name type="scientific">Lygus hesperus</name>
    <name type="common">Western plant bug</name>
    <dbReference type="NCBI Taxonomy" id="30085"/>
    <lineage>
        <taxon>Eukaryota</taxon>
        <taxon>Metazoa</taxon>
        <taxon>Ecdysozoa</taxon>
        <taxon>Arthropoda</taxon>
        <taxon>Hexapoda</taxon>
        <taxon>Insecta</taxon>
        <taxon>Pterygota</taxon>
        <taxon>Neoptera</taxon>
        <taxon>Paraneoptera</taxon>
        <taxon>Hemiptera</taxon>
        <taxon>Heteroptera</taxon>
        <taxon>Panheteroptera</taxon>
        <taxon>Cimicomorpha</taxon>
        <taxon>Miridae</taxon>
        <taxon>Mirini</taxon>
        <taxon>Lygus</taxon>
    </lineage>
</organism>
<dbReference type="PANTHER" id="PTHR22603:SF66">
    <property type="entry name" value="ETHANOLAMINE KINASE"/>
    <property type="match status" value="1"/>
</dbReference>
<keyword evidence="2" id="KW-1208">Phospholipid metabolism</keyword>
<reference evidence="8" key="3">
    <citation type="journal article" date="2016" name="Gigascience">
        <title>De novo construction of an expanded transcriptome assembly for the western tarnished plant bug, Lygus hesperus.</title>
        <authorList>
            <person name="Tassone E.E."/>
            <person name="Geib S.M."/>
            <person name="Hall B."/>
            <person name="Fabrick J.A."/>
            <person name="Brent C.S."/>
            <person name="Hull J.J."/>
        </authorList>
    </citation>
    <scope>NUCLEOTIDE SEQUENCE</scope>
</reference>
<comment type="similarity">
    <text evidence="4">Belongs to the choline/ethanolamine kinase family.</text>
</comment>
<dbReference type="Gene3D" id="3.90.1200.10">
    <property type="match status" value="1"/>
</dbReference>
<dbReference type="EC" id="2.7.1.82" evidence="5"/>
<gene>
    <name evidence="7" type="primary">etnkA_0</name>
    <name evidence="6" type="synonym">etnkA_1</name>
    <name evidence="7" type="ORF">CM83_8093</name>
    <name evidence="6" type="ORF">CM83_8095</name>
    <name evidence="9" type="ORF">g.5902</name>
    <name evidence="8" type="ORF">g.5904</name>
</gene>
<evidence type="ECO:0000256" key="2">
    <source>
        <dbReference type="ARBA" id="ARBA00023264"/>
    </source>
</evidence>
<evidence type="ECO:0000256" key="5">
    <source>
        <dbReference type="ARBA" id="ARBA00038874"/>
    </source>
</evidence>
<dbReference type="EMBL" id="GDHC01019730">
    <property type="protein sequence ID" value="JAP98898.1"/>
    <property type="molecule type" value="Transcribed_RNA"/>
</dbReference>
<proteinExistence type="inferred from homology"/>
<evidence type="ECO:0000256" key="4">
    <source>
        <dbReference type="ARBA" id="ARBA00038211"/>
    </source>
</evidence>
<keyword evidence="1" id="KW-0443">Lipid metabolism</keyword>